<dbReference type="Gene3D" id="3.30.420.40">
    <property type="match status" value="2"/>
</dbReference>
<evidence type="ECO:0000256" key="8">
    <source>
        <dbReference type="ARBA" id="ARBA00023277"/>
    </source>
</evidence>
<protein>
    <recommendedName>
        <fullName evidence="1">N-acetylglucosamine kinase</fullName>
        <ecNumber evidence="1">2.7.1.59</ecNumber>
    </recommendedName>
</protein>
<organism evidence="10">
    <name type="scientific">marine sediment metagenome</name>
    <dbReference type="NCBI Taxonomy" id="412755"/>
    <lineage>
        <taxon>unclassified sequences</taxon>
        <taxon>metagenomes</taxon>
        <taxon>ecological metagenomes</taxon>
    </lineage>
</organism>
<dbReference type="PANTHER" id="PTHR18964:SF162">
    <property type="entry name" value="N-ACETYL-D-GLUCOSAMINE KINASE"/>
    <property type="match status" value="1"/>
</dbReference>
<comment type="catalytic activity">
    <reaction evidence="9">
        <text>N-acetyl-D-glucosamine + ATP = N-acetyl-D-glucosamine 6-phosphate + ADP + H(+)</text>
        <dbReference type="Rhea" id="RHEA:17417"/>
        <dbReference type="ChEBI" id="CHEBI:15378"/>
        <dbReference type="ChEBI" id="CHEBI:30616"/>
        <dbReference type="ChEBI" id="CHEBI:57513"/>
        <dbReference type="ChEBI" id="CHEBI:456216"/>
        <dbReference type="ChEBI" id="CHEBI:506227"/>
        <dbReference type="EC" id="2.7.1.59"/>
    </reaction>
</comment>
<evidence type="ECO:0000256" key="2">
    <source>
        <dbReference type="ARBA" id="ARBA00022679"/>
    </source>
</evidence>
<keyword evidence="7" id="KW-0067">ATP-binding</keyword>
<accession>A0A0F9DTC7</accession>
<sequence length="309" mass="32730">MTKQYIYGIDIGGSKIELAVFDATLKQLESSRIATPQNSYQDFLTALVEMIVSADHKYQCRGAVGIGMPGIVNANQQVLSANVPHATGKNAAQDLAKLINRPVTIENDCRCFALSEARSSVGLQHTRVFGAILGTGAGGGLCIDGKLYKSAQGIAGEYGHYALSAVLQQKYQLPILKCGCGLTGCVESYIAGPGLARIYQHFSGEVLTTFEIVEGLRKGDVFCQQSFACYLDLIGSTFAAIIMAYDPEVIVVGGGMSLVSELMDKLEEAITPYVFTGIRVPKIVLAEFGDASGARGAAILAKQQVGGLS</sequence>
<dbReference type="InterPro" id="IPR043129">
    <property type="entry name" value="ATPase_NBD"/>
</dbReference>
<dbReference type="CDD" id="cd24057">
    <property type="entry name" value="ASKHA_NBD_ROK_NAGK"/>
    <property type="match status" value="1"/>
</dbReference>
<dbReference type="EMBL" id="LAZR01027642">
    <property type="protein sequence ID" value="KKL65093.1"/>
    <property type="molecule type" value="Genomic_DNA"/>
</dbReference>
<reference evidence="10" key="1">
    <citation type="journal article" date="2015" name="Nature">
        <title>Complex archaea that bridge the gap between prokaryotes and eukaryotes.</title>
        <authorList>
            <person name="Spang A."/>
            <person name="Saw J.H."/>
            <person name="Jorgensen S.L."/>
            <person name="Zaremba-Niedzwiedzka K."/>
            <person name="Martijn J."/>
            <person name="Lind A.E."/>
            <person name="van Eijk R."/>
            <person name="Schleper C."/>
            <person name="Guy L."/>
            <person name="Ettema T.J."/>
        </authorList>
    </citation>
    <scope>NUCLEOTIDE SEQUENCE</scope>
</reference>
<dbReference type="GO" id="GO:0046872">
    <property type="term" value="F:metal ion binding"/>
    <property type="evidence" value="ECO:0007669"/>
    <property type="project" value="UniProtKB-KW"/>
</dbReference>
<dbReference type="AlphaFoldDB" id="A0A0F9DTC7"/>
<keyword evidence="8" id="KW-0119">Carbohydrate metabolism</keyword>
<keyword evidence="2" id="KW-0808">Transferase</keyword>
<evidence type="ECO:0000256" key="3">
    <source>
        <dbReference type="ARBA" id="ARBA00022723"/>
    </source>
</evidence>
<name>A0A0F9DTC7_9ZZZZ</name>
<dbReference type="InterPro" id="IPR000600">
    <property type="entry name" value="ROK"/>
</dbReference>
<dbReference type="EC" id="2.7.1.59" evidence="1"/>
<comment type="caution">
    <text evidence="10">The sequence shown here is derived from an EMBL/GenBank/DDBJ whole genome shotgun (WGS) entry which is preliminary data.</text>
</comment>
<evidence type="ECO:0000256" key="9">
    <source>
        <dbReference type="ARBA" id="ARBA00049065"/>
    </source>
</evidence>
<gene>
    <name evidence="10" type="ORF">LCGC14_2158430</name>
</gene>
<evidence type="ECO:0000256" key="5">
    <source>
        <dbReference type="ARBA" id="ARBA00022777"/>
    </source>
</evidence>
<dbReference type="Pfam" id="PF00480">
    <property type="entry name" value="ROK"/>
    <property type="match status" value="1"/>
</dbReference>
<evidence type="ECO:0000256" key="7">
    <source>
        <dbReference type="ARBA" id="ARBA00022840"/>
    </source>
</evidence>
<keyword evidence="5" id="KW-0418">Kinase</keyword>
<dbReference type="GO" id="GO:0045127">
    <property type="term" value="F:N-acetylglucosamine kinase activity"/>
    <property type="evidence" value="ECO:0007669"/>
    <property type="project" value="UniProtKB-EC"/>
</dbReference>
<keyword evidence="6" id="KW-0862">Zinc</keyword>
<proteinExistence type="predicted"/>
<evidence type="ECO:0000256" key="1">
    <source>
        <dbReference type="ARBA" id="ARBA00012122"/>
    </source>
</evidence>
<keyword evidence="3" id="KW-0479">Metal-binding</keyword>
<evidence type="ECO:0000256" key="4">
    <source>
        <dbReference type="ARBA" id="ARBA00022741"/>
    </source>
</evidence>
<keyword evidence="4" id="KW-0547">Nucleotide-binding</keyword>
<dbReference type="SUPFAM" id="SSF53067">
    <property type="entry name" value="Actin-like ATPase domain"/>
    <property type="match status" value="1"/>
</dbReference>
<dbReference type="GO" id="GO:0005524">
    <property type="term" value="F:ATP binding"/>
    <property type="evidence" value="ECO:0007669"/>
    <property type="project" value="UniProtKB-KW"/>
</dbReference>
<evidence type="ECO:0000256" key="6">
    <source>
        <dbReference type="ARBA" id="ARBA00022833"/>
    </source>
</evidence>
<dbReference type="PANTHER" id="PTHR18964">
    <property type="entry name" value="ROK (REPRESSOR, ORF, KINASE) FAMILY"/>
    <property type="match status" value="1"/>
</dbReference>
<evidence type="ECO:0000313" key="10">
    <source>
        <dbReference type="EMBL" id="KKL65093.1"/>
    </source>
</evidence>